<dbReference type="Proteomes" id="UP000003835">
    <property type="component" value="Unassembled WGS sequence"/>
</dbReference>
<dbReference type="STRING" id="118168.MC7420_8293"/>
<dbReference type="HOGENOM" id="CLU_001178_0_0_3"/>
<gene>
    <name evidence="3" type="ORF">MC7420_8293</name>
</gene>
<keyword evidence="1" id="KW-0732">Signal</keyword>
<feature type="chain" id="PRO_5002827659" evidence="1">
    <location>
        <begin position="29"/>
        <end position="1449"/>
    </location>
</feature>
<dbReference type="Pfam" id="PF05860">
    <property type="entry name" value="TPS"/>
    <property type="match status" value="1"/>
</dbReference>
<keyword evidence="4" id="KW-1185">Reference proteome</keyword>
<evidence type="ECO:0000313" key="4">
    <source>
        <dbReference type="Proteomes" id="UP000003835"/>
    </source>
</evidence>
<accession>B4W0Q2</accession>
<sequence>MNYFVKIFSKGLTILPLALMATLSSAQAQSIIPAADGTGTIVTPDGHQFNIEGGSFSQDGANLFHSFQQLGLNANQIANFISNPEIQNILGRVTGGDPSIINGLIQVTGGNSNLFLINPAGIIFGTDARLNVPASFTATTATGIGFEENQWFNAFGSNNYLDLIGTPSQFAFDISQPGSLVNSGDLAVGAGQNLTLLGGTVVNTGQLTAPGGTITIAAIPGENLVRISQPGHLLSLEIEPQQDSSGQMLPFSPQDLATLLTGTEGDVDTGLSVSATNEVQLQRNGFRVDNGDVVAQNVTAQTATLSALNNLTLVESQLRTTGDLNLLAANTVRVRDSAANPFVANAGGNLYIQGDQSIDILALNHPQTPFVSGNNLSLVSDGNISGDAHFAAGGSLSMLNLSGGVGNFYSLYDPIISSEGDVTFGDYTGVALKVEATGSIRGGTITITDSQSGIGIPITDPDLFDLFSKPTLILQAGKIKLDNPPNISQLTSGIDFTQPGTPLLPAGSIQVGNINTSSDFKSGPVRLEATGNITTGNINASTEFLSGEDISLTAVGNITTFDLDSSAQSQAGNISLNSSNGAITTGILNTAGGFIGGNITLNASGDISANNIETKGGSITFAAGVTGRSGSISMMSNNGSIDATAGSIITTSSLGNGGDVTLQAADNILIRDIDAISLSSFYTGGKITLSANRTITITSTESNRPVKIETNQNSITLDGQVTLAGDVHLITSGSDSIFSTPDSGKIIFNNTVNGNYSLILNPNNKNPDSFPSFTSQTGSVVLNGTVGGLIPLNSLLVEGEITSMNQAGITISANNDISTRDNITAPGGITLSSISGQITTGSLNSSASGNGGDVNLEARQGSIVVRHIDAQSRDMGRGGNVTITTNSFFQANDFFLDQNNVNASISTAGAIDGGTIIISHGGNGMTPFIVGDARTNGTSGAITRGNAKSEQTISPTQEYPYTHIQDARRLQILSVFDPNLPPKPPKSIPVQEPNSVPTPGANPIETFGNRIGEILQTQTQIDQDEQTGDYTIFWYSPTTQLSLNVPTSNTIVSSTDRNFEAEFEKYFGENLTDDVVTAESLRETLKTIEGQTGTSPVVIYARSSVDQLELVLVLPEGEPILKIVPNVSSITLKETLDDFYTNVTDITSGRSYLAPAQQLYQWLIAPLESELEALGIDTLIFCMDAGLRLIPMAALHDGKQFLVEKYSIGSIPSVSLMNTRYNPIKDAQVMAMGSSQFKTLPPLNAVPTELEIITQTVSSGQSFLNQEFTLNALKSQRQPFGIIHLATHADFQPGDPSHSYIQLWGDEQLRLNQMRQMNWHQPPQVELLVLSACRTAFGDVDAELGFAGLAVSAGVKSALASYWYVSDGGTLALMSEFYRQLKQPDVTIKAEALRRAQLAMLRGELRLNNGTLRRSGETNPIPLPAELSGNQDFSHPYYWAAFTIIGSPW</sequence>
<dbReference type="Gene3D" id="2.160.20.10">
    <property type="entry name" value="Single-stranded right-handed beta-helix, Pectin lyase-like"/>
    <property type="match status" value="1"/>
</dbReference>
<dbReference type="SMART" id="SM00912">
    <property type="entry name" value="Haemagg_act"/>
    <property type="match status" value="1"/>
</dbReference>
<dbReference type="SUPFAM" id="SSF51126">
    <property type="entry name" value="Pectin lyase-like"/>
    <property type="match status" value="1"/>
</dbReference>
<dbReference type="InterPro" id="IPR011050">
    <property type="entry name" value="Pectin_lyase_fold/virulence"/>
</dbReference>
<dbReference type="NCBIfam" id="TIGR01901">
    <property type="entry name" value="adhes_NPXG"/>
    <property type="match status" value="1"/>
</dbReference>
<proteinExistence type="predicted"/>
<protein>
    <submittedName>
        <fullName evidence="3">Haemagglutination activity domain protein</fullName>
    </submittedName>
</protein>
<dbReference type="Pfam" id="PF12770">
    <property type="entry name" value="CHAT"/>
    <property type="match status" value="1"/>
</dbReference>
<dbReference type="eggNOG" id="COG4995">
    <property type="taxonomic scope" value="Bacteria"/>
</dbReference>
<dbReference type="InterPro" id="IPR012334">
    <property type="entry name" value="Pectin_lyas_fold"/>
</dbReference>
<dbReference type="InterPro" id="IPR024983">
    <property type="entry name" value="CHAT_dom"/>
</dbReference>
<dbReference type="OrthoDB" id="433405at2"/>
<reference evidence="3 4" key="1">
    <citation type="submission" date="2008-07" db="EMBL/GenBank/DDBJ databases">
        <authorList>
            <person name="Tandeau de Marsac N."/>
            <person name="Ferriera S."/>
            <person name="Johnson J."/>
            <person name="Kravitz S."/>
            <person name="Beeson K."/>
            <person name="Sutton G."/>
            <person name="Rogers Y.-H."/>
            <person name="Friedman R."/>
            <person name="Frazier M."/>
            <person name="Venter J.C."/>
        </authorList>
    </citation>
    <scope>NUCLEOTIDE SEQUENCE [LARGE SCALE GENOMIC DNA]</scope>
    <source>
        <strain evidence="3 4">PCC 7420</strain>
    </source>
</reference>
<organism evidence="3 4">
    <name type="scientific">Coleofasciculus chthonoplastes PCC 7420</name>
    <dbReference type="NCBI Taxonomy" id="118168"/>
    <lineage>
        <taxon>Bacteria</taxon>
        <taxon>Bacillati</taxon>
        <taxon>Cyanobacteriota</taxon>
        <taxon>Cyanophyceae</taxon>
        <taxon>Coleofasciculales</taxon>
        <taxon>Coleofasciculaceae</taxon>
        <taxon>Coleofasciculus</taxon>
    </lineage>
</organism>
<dbReference type="eggNOG" id="COG3210">
    <property type="taxonomic scope" value="Bacteria"/>
</dbReference>
<evidence type="ECO:0000256" key="1">
    <source>
        <dbReference type="SAM" id="SignalP"/>
    </source>
</evidence>
<feature type="domain" description="Filamentous haemagglutinin FhaB/tRNA nuclease CdiA-like TPS" evidence="2">
    <location>
        <begin position="33"/>
        <end position="147"/>
    </location>
</feature>
<feature type="signal peptide" evidence="1">
    <location>
        <begin position="1"/>
        <end position="28"/>
    </location>
</feature>
<evidence type="ECO:0000259" key="2">
    <source>
        <dbReference type="SMART" id="SM00912"/>
    </source>
</evidence>
<dbReference type="InterPro" id="IPR008638">
    <property type="entry name" value="FhaB/CdiA-like_TPS"/>
</dbReference>
<evidence type="ECO:0000313" key="3">
    <source>
        <dbReference type="EMBL" id="EDX72201.1"/>
    </source>
</evidence>
<dbReference type="RefSeq" id="WP_006104727.1">
    <property type="nucleotide sequence ID" value="NZ_DS989866.1"/>
</dbReference>
<name>B4W0Q2_9CYAN</name>
<dbReference type="EMBL" id="DS989866">
    <property type="protein sequence ID" value="EDX72201.1"/>
    <property type="molecule type" value="Genomic_DNA"/>
</dbReference>